<evidence type="ECO:0000256" key="5">
    <source>
        <dbReference type="ARBA" id="ARBA00022692"/>
    </source>
</evidence>
<dbReference type="InterPro" id="IPR002523">
    <property type="entry name" value="MgTranspt_CorA/ZnTranspt_ZntB"/>
</dbReference>
<sequence>MNLFDKWLGAFGLYLLLLVLKAYVIPIGGGIRKITEKDEILDFSRRTKVLWIDVREPSEEDLLFLEKEFGFREPPKEVFEDIEISSRFYEGRDYLYAIFSFLVQHKEEVFAEPVLFFIKENILITLRYNKIVTFSMFKRIIDRRGLEFHYPDQLMVELLNLEVERIGNRLEIIGKRIRSIKKQIFSEQSTEIIKDLAYYDELNLTLRESINEKLRILQKLLRSTKINNVTKRELKLIIEDLYALADYTSIYMEKIDSVQESLLGLITIKQNQTSQVFAFIATLFLPPTLIASIYGMNFDYIPLLHNPHGFWISVILMVAITGGLLAWLKLRKII</sequence>
<dbReference type="GO" id="GO:0050897">
    <property type="term" value="F:cobalt ion binding"/>
    <property type="evidence" value="ECO:0007669"/>
    <property type="project" value="TreeGrafter"/>
</dbReference>
<dbReference type="Gene3D" id="3.30.460.20">
    <property type="entry name" value="CorA soluble domain-like"/>
    <property type="match status" value="1"/>
</dbReference>
<dbReference type="InterPro" id="IPR045863">
    <property type="entry name" value="CorA_TM1_TM2"/>
</dbReference>
<evidence type="ECO:0000256" key="6">
    <source>
        <dbReference type="ARBA" id="ARBA00022842"/>
    </source>
</evidence>
<evidence type="ECO:0000256" key="2">
    <source>
        <dbReference type="ARBA" id="ARBA00009765"/>
    </source>
</evidence>
<evidence type="ECO:0000256" key="10">
    <source>
        <dbReference type="ARBA" id="ARBA00034269"/>
    </source>
</evidence>
<evidence type="ECO:0000256" key="8">
    <source>
        <dbReference type="ARBA" id="ARBA00023065"/>
    </source>
</evidence>
<keyword evidence="4" id="KW-1003">Cell membrane</keyword>
<evidence type="ECO:0000256" key="9">
    <source>
        <dbReference type="ARBA" id="ARBA00023136"/>
    </source>
</evidence>
<keyword evidence="8" id="KW-0406">Ion transport</keyword>
<protein>
    <submittedName>
        <fullName evidence="13">Magnesium and cobalt transport protein CorA</fullName>
    </submittedName>
</protein>
<accession>A0A9D1CF96</accession>
<dbReference type="InterPro" id="IPR045861">
    <property type="entry name" value="CorA_cytoplasmic_dom"/>
</dbReference>
<dbReference type="PANTHER" id="PTHR46494">
    <property type="entry name" value="CORA FAMILY METAL ION TRANSPORTER (EUROFUNG)"/>
    <property type="match status" value="1"/>
</dbReference>
<evidence type="ECO:0000256" key="1">
    <source>
        <dbReference type="ARBA" id="ARBA00004651"/>
    </source>
</evidence>
<proteinExistence type="inferred from homology"/>
<comment type="function">
    <text evidence="11">Mediates influx of magnesium ions. Alternates between open and closed states. Activated by low cytoplasmic Mg(2+) levels. Inactive when cytoplasmic Mg(2+) levels are high.</text>
</comment>
<organism evidence="13 14">
    <name type="scientific">Aquifex aeolicus</name>
    <dbReference type="NCBI Taxonomy" id="63363"/>
    <lineage>
        <taxon>Bacteria</taxon>
        <taxon>Pseudomonadati</taxon>
        <taxon>Aquificota</taxon>
        <taxon>Aquificia</taxon>
        <taxon>Aquificales</taxon>
        <taxon>Aquificaceae</taxon>
        <taxon>Aquifex</taxon>
    </lineage>
</organism>
<dbReference type="Gene3D" id="1.20.58.340">
    <property type="entry name" value="Magnesium transport protein CorA, transmembrane region"/>
    <property type="match status" value="1"/>
</dbReference>
<dbReference type="FunFam" id="1.20.58.340:FF:000004">
    <property type="entry name" value="Magnesium transport protein CorA"/>
    <property type="match status" value="1"/>
</dbReference>
<feature type="transmembrane region" description="Helical" evidence="12">
    <location>
        <begin position="308"/>
        <end position="328"/>
    </location>
</feature>
<name>A0A9D1CF96_AQUAO</name>
<evidence type="ECO:0000256" key="7">
    <source>
        <dbReference type="ARBA" id="ARBA00022989"/>
    </source>
</evidence>
<feature type="transmembrane region" description="Helical" evidence="12">
    <location>
        <begin position="6"/>
        <end position="24"/>
    </location>
</feature>
<dbReference type="PANTHER" id="PTHR46494:SF1">
    <property type="entry name" value="CORA FAMILY METAL ION TRANSPORTER (EUROFUNG)"/>
    <property type="match status" value="1"/>
</dbReference>
<evidence type="ECO:0000313" key="14">
    <source>
        <dbReference type="Proteomes" id="UP000606463"/>
    </source>
</evidence>
<dbReference type="Proteomes" id="UP000606463">
    <property type="component" value="Unassembled WGS sequence"/>
</dbReference>
<comment type="similarity">
    <text evidence="2">Belongs to the CorA metal ion transporter (MIT) (TC 1.A.35) family.</text>
</comment>
<dbReference type="Pfam" id="PF01544">
    <property type="entry name" value="CorA"/>
    <property type="match status" value="1"/>
</dbReference>
<feature type="transmembrane region" description="Helical" evidence="12">
    <location>
        <begin position="276"/>
        <end position="296"/>
    </location>
</feature>
<dbReference type="GO" id="GO:0005886">
    <property type="term" value="C:plasma membrane"/>
    <property type="evidence" value="ECO:0007669"/>
    <property type="project" value="UniProtKB-SubCell"/>
</dbReference>
<gene>
    <name evidence="13" type="ORF">EYH37_04735</name>
</gene>
<keyword evidence="9 12" id="KW-0472">Membrane</keyword>
<keyword evidence="6" id="KW-0460">Magnesium</keyword>
<evidence type="ECO:0000256" key="11">
    <source>
        <dbReference type="ARBA" id="ARBA00045497"/>
    </source>
</evidence>
<evidence type="ECO:0000256" key="4">
    <source>
        <dbReference type="ARBA" id="ARBA00022475"/>
    </source>
</evidence>
<evidence type="ECO:0000256" key="3">
    <source>
        <dbReference type="ARBA" id="ARBA00022448"/>
    </source>
</evidence>
<dbReference type="AlphaFoldDB" id="A0A9D1CF96"/>
<dbReference type="GO" id="GO:0000287">
    <property type="term" value="F:magnesium ion binding"/>
    <property type="evidence" value="ECO:0007669"/>
    <property type="project" value="TreeGrafter"/>
</dbReference>
<comment type="catalytic activity">
    <reaction evidence="10">
        <text>Mg(2+)(in) = Mg(2+)(out)</text>
        <dbReference type="Rhea" id="RHEA:29827"/>
        <dbReference type="ChEBI" id="CHEBI:18420"/>
    </reaction>
</comment>
<dbReference type="GO" id="GO:0015095">
    <property type="term" value="F:magnesium ion transmembrane transporter activity"/>
    <property type="evidence" value="ECO:0007669"/>
    <property type="project" value="TreeGrafter"/>
</dbReference>
<comment type="subcellular location">
    <subcellularLocation>
        <location evidence="1">Cell membrane</location>
        <topology evidence="1">Multi-pass membrane protein</topology>
    </subcellularLocation>
</comment>
<dbReference type="GO" id="GO:0015087">
    <property type="term" value="F:cobalt ion transmembrane transporter activity"/>
    <property type="evidence" value="ECO:0007669"/>
    <property type="project" value="TreeGrafter"/>
</dbReference>
<dbReference type="SUPFAM" id="SSF144083">
    <property type="entry name" value="Magnesium transport protein CorA, transmembrane region"/>
    <property type="match status" value="1"/>
</dbReference>
<keyword evidence="3" id="KW-0813">Transport</keyword>
<comment type="caution">
    <text evidence="13">The sequence shown here is derived from an EMBL/GenBank/DDBJ whole genome shotgun (WGS) entry which is preliminary data.</text>
</comment>
<evidence type="ECO:0000256" key="12">
    <source>
        <dbReference type="SAM" id="Phobius"/>
    </source>
</evidence>
<keyword evidence="7 12" id="KW-1133">Transmembrane helix</keyword>
<evidence type="ECO:0000313" key="13">
    <source>
        <dbReference type="EMBL" id="HIP98650.1"/>
    </source>
</evidence>
<dbReference type="SUPFAM" id="SSF143865">
    <property type="entry name" value="CorA soluble domain-like"/>
    <property type="match status" value="1"/>
</dbReference>
<keyword evidence="5 12" id="KW-0812">Transmembrane</keyword>
<dbReference type="EMBL" id="DQVE01000049">
    <property type="protein sequence ID" value="HIP98650.1"/>
    <property type="molecule type" value="Genomic_DNA"/>
</dbReference>
<reference evidence="13" key="1">
    <citation type="journal article" date="2020" name="ISME J.">
        <title>Gammaproteobacteria mediating utilization of methyl-, sulfur- and petroleum organic compounds in deep ocean hydrothermal plumes.</title>
        <authorList>
            <person name="Zhou Z."/>
            <person name="Liu Y."/>
            <person name="Pan J."/>
            <person name="Cron B.R."/>
            <person name="Toner B.M."/>
            <person name="Anantharaman K."/>
            <person name="Breier J.A."/>
            <person name="Dick G.J."/>
            <person name="Li M."/>
        </authorList>
    </citation>
    <scope>NUCLEOTIDE SEQUENCE</scope>
    <source>
        <strain evidence="13">SZUA-1501</strain>
    </source>
</reference>